<comment type="caution">
    <text evidence="3">The sequence shown here is derived from an EMBL/GenBank/DDBJ whole genome shotgun (WGS) entry which is preliminary data.</text>
</comment>
<evidence type="ECO:0000313" key="4">
    <source>
        <dbReference type="Proteomes" id="UP001209922"/>
    </source>
</evidence>
<evidence type="ECO:0000259" key="2">
    <source>
        <dbReference type="Pfam" id="PF02486"/>
    </source>
</evidence>
<feature type="compositionally biased region" description="Polar residues" evidence="1">
    <location>
        <begin position="40"/>
        <end position="51"/>
    </location>
</feature>
<keyword evidence="3" id="KW-0396">Initiation factor</keyword>
<dbReference type="GO" id="GO:0003743">
    <property type="term" value="F:translation initiation factor activity"/>
    <property type="evidence" value="ECO:0007669"/>
    <property type="project" value="UniProtKB-KW"/>
</dbReference>
<feature type="region of interest" description="Disordered" evidence="1">
    <location>
        <begin position="32"/>
        <end position="51"/>
    </location>
</feature>
<feature type="domain" description="Replication initiation protein-like C-terminal" evidence="2">
    <location>
        <begin position="161"/>
        <end position="303"/>
    </location>
</feature>
<evidence type="ECO:0000313" key="3">
    <source>
        <dbReference type="EMBL" id="MCW4473378.1"/>
    </source>
</evidence>
<dbReference type="Pfam" id="PF02486">
    <property type="entry name" value="Rep_trans"/>
    <property type="match status" value="1"/>
</dbReference>
<evidence type="ECO:0000256" key="1">
    <source>
        <dbReference type="SAM" id="MobiDB-lite"/>
    </source>
</evidence>
<dbReference type="Proteomes" id="UP001209922">
    <property type="component" value="Unassembled WGS sequence"/>
</dbReference>
<proteinExistence type="predicted"/>
<reference evidence="3 4" key="1">
    <citation type="submission" date="2022-10" db="EMBL/GenBank/DDBJ databases">
        <title>Xanthomonas sp. H13-6.</title>
        <authorList>
            <person name="Liu X."/>
            <person name="Deng Z."/>
            <person name="Jiang Y."/>
            <person name="Yu T."/>
            <person name="Ai J."/>
        </authorList>
    </citation>
    <scope>NUCLEOTIDE SEQUENCE [LARGE SCALE GENOMIC DNA]</scope>
    <source>
        <strain evidence="3 4">H13-6</strain>
    </source>
</reference>
<protein>
    <submittedName>
        <fullName evidence="3">Replication initiation factor domain-containing protein</fullName>
    </submittedName>
</protein>
<name>A0ABT3JY29_9XANT</name>
<sequence length="364" mass="39756">MSYSAREAAFWGRAGAIEHHFSGLTAGIQDAAGPAEPVGPSSNTGQKSPKASTLTAPLIDFCTLVFDTEKSAKLFRRMSMSDVVRYVFGTGDSIVVGPLMDRVLNVRYPRSATLIDCTSSVAGKVGVTDSGEVCIVLSGQGCQHVPNWNWVHQVATDLGAHLTRLDIAVDDLTGETFDIHRFHDLYLNGAFAMNGRPPQGSFVDDMGSRKGCSLYVGQKGHKQLNVYEKGKQLGDPDSGHTRCELRLYAKRTELPLDALINPGRYFGGAYPVLEELVIGEFERLKVKERMVNASVKAMAKFMRTQVGTHFGALLDAVGEERTIRIIADYMSRPGRPGRFKTVTGDYLGYVKNQLDELFPSDVAA</sequence>
<gene>
    <name evidence="3" type="ORF">OK345_12775</name>
</gene>
<dbReference type="RefSeq" id="WP_265128368.1">
    <property type="nucleotide sequence ID" value="NZ_JAPCHY010000011.1"/>
</dbReference>
<dbReference type="EMBL" id="JAPCHY010000011">
    <property type="protein sequence ID" value="MCW4473378.1"/>
    <property type="molecule type" value="Genomic_DNA"/>
</dbReference>
<keyword evidence="4" id="KW-1185">Reference proteome</keyword>
<dbReference type="InterPro" id="IPR003491">
    <property type="entry name" value="REP-like_C"/>
</dbReference>
<keyword evidence="3" id="KW-0648">Protein biosynthesis</keyword>
<accession>A0ABT3JY29</accession>
<organism evidence="3 4">
    <name type="scientific">Xanthomonas chitinilytica</name>
    <dbReference type="NCBI Taxonomy" id="2989819"/>
    <lineage>
        <taxon>Bacteria</taxon>
        <taxon>Pseudomonadati</taxon>
        <taxon>Pseudomonadota</taxon>
        <taxon>Gammaproteobacteria</taxon>
        <taxon>Lysobacterales</taxon>
        <taxon>Lysobacteraceae</taxon>
        <taxon>Xanthomonas</taxon>
    </lineage>
</organism>